<keyword evidence="1" id="KW-1133">Transmembrane helix</keyword>
<protein>
    <submittedName>
        <fullName evidence="3">Glycopeptide antibiotics resistance protein</fullName>
    </submittedName>
</protein>
<comment type="caution">
    <text evidence="3">The sequence shown here is derived from an EMBL/GenBank/DDBJ whole genome shotgun (WGS) entry which is preliminary data.</text>
</comment>
<feature type="transmembrane region" description="Helical" evidence="1">
    <location>
        <begin position="196"/>
        <end position="214"/>
    </location>
</feature>
<dbReference type="Proteomes" id="UP000183610">
    <property type="component" value="Unassembled WGS sequence"/>
</dbReference>
<dbReference type="Pfam" id="PF04892">
    <property type="entry name" value="VanZ"/>
    <property type="match status" value="1"/>
</dbReference>
<dbReference type="EMBL" id="FNMX01000012">
    <property type="protein sequence ID" value="SDX16037.1"/>
    <property type="molecule type" value="Genomic_DNA"/>
</dbReference>
<sequence>MQAQKCRFFVLLLPALYLLYGVSLALQFGNNADLMNTIANSCLLFIATIILTKMAKLKNWLDFIWFCVFILYIFILLHLVAYIAIGDFVNSTYTGDFHIQKEMINLIPFTTIENTFTQTLPTMPTIIQIIGNILLLSPLSFFLLYFKITNSGWKALLVVLLTSCGIELLQFVQTTMITGFESISLPPDRSTDVDDIILNTLSGLFGVLLAYMIPPVRKRIKKRR</sequence>
<evidence type="ECO:0000259" key="2">
    <source>
        <dbReference type="Pfam" id="PF04892"/>
    </source>
</evidence>
<keyword evidence="1" id="KW-0472">Membrane</keyword>
<proteinExistence type="predicted"/>
<organism evidence="3 4">
    <name type="scientific">Listeria ivanovii</name>
    <dbReference type="NCBI Taxonomy" id="1638"/>
    <lineage>
        <taxon>Bacteria</taxon>
        <taxon>Bacillati</taxon>
        <taxon>Bacillota</taxon>
        <taxon>Bacilli</taxon>
        <taxon>Bacillales</taxon>
        <taxon>Listeriaceae</taxon>
        <taxon>Listeria</taxon>
    </lineage>
</organism>
<feature type="transmembrane region" description="Helical" evidence="1">
    <location>
        <begin position="34"/>
        <end position="51"/>
    </location>
</feature>
<evidence type="ECO:0000313" key="3">
    <source>
        <dbReference type="EMBL" id="SDX16037.1"/>
    </source>
</evidence>
<evidence type="ECO:0000313" key="4">
    <source>
        <dbReference type="Proteomes" id="UP000183610"/>
    </source>
</evidence>
<dbReference type="RefSeq" id="WP_003719995.1">
    <property type="nucleotide sequence ID" value="NZ_FNMX01000012.1"/>
</dbReference>
<dbReference type="InterPro" id="IPR053150">
    <property type="entry name" value="Teicoplanin_resist-assoc"/>
</dbReference>
<dbReference type="PANTHER" id="PTHR36834:SF2">
    <property type="entry name" value="MEMBRANE PROTEIN"/>
    <property type="match status" value="1"/>
</dbReference>
<evidence type="ECO:0000256" key="1">
    <source>
        <dbReference type="SAM" id="Phobius"/>
    </source>
</evidence>
<feature type="transmembrane region" description="Helical" evidence="1">
    <location>
        <begin position="155"/>
        <end position="176"/>
    </location>
</feature>
<name>A0AAX2DRW9_LISIV</name>
<dbReference type="AlphaFoldDB" id="A0AAX2DRW9"/>
<keyword evidence="1" id="KW-0812">Transmembrane</keyword>
<feature type="transmembrane region" description="Helical" evidence="1">
    <location>
        <begin position="126"/>
        <end position="146"/>
    </location>
</feature>
<accession>A0AAX2DRW9</accession>
<reference evidence="3 4" key="1">
    <citation type="submission" date="2016-10" db="EMBL/GenBank/DDBJ databases">
        <authorList>
            <person name="Varghese N."/>
            <person name="Submissions S."/>
        </authorList>
    </citation>
    <scope>NUCLEOTIDE SEQUENCE [LARGE SCALE GENOMIC DNA]</scope>
    <source>
        <strain evidence="3 4">ATCC 49954</strain>
    </source>
</reference>
<feature type="domain" description="VanZ-like" evidence="2">
    <location>
        <begin position="69"/>
        <end position="212"/>
    </location>
</feature>
<feature type="transmembrane region" description="Helical" evidence="1">
    <location>
        <begin position="63"/>
        <end position="85"/>
    </location>
</feature>
<dbReference type="PANTHER" id="PTHR36834">
    <property type="entry name" value="MEMBRANE PROTEIN-RELATED"/>
    <property type="match status" value="1"/>
</dbReference>
<gene>
    <name evidence="3" type="ORF">SAMN05421782_11215</name>
</gene>
<dbReference type="InterPro" id="IPR006976">
    <property type="entry name" value="VanZ-like"/>
</dbReference>